<organism evidence="1 2">
    <name type="scientific">Hyella patelloides LEGE 07179</name>
    <dbReference type="NCBI Taxonomy" id="945734"/>
    <lineage>
        <taxon>Bacteria</taxon>
        <taxon>Bacillati</taxon>
        <taxon>Cyanobacteriota</taxon>
        <taxon>Cyanophyceae</taxon>
        <taxon>Pleurocapsales</taxon>
        <taxon>Hyellaceae</taxon>
        <taxon>Hyella</taxon>
    </lineage>
</organism>
<gene>
    <name evidence="1" type="ORF">H1P_2650005</name>
</gene>
<evidence type="ECO:0000313" key="2">
    <source>
        <dbReference type="Proteomes" id="UP000320055"/>
    </source>
</evidence>
<dbReference type="AlphaFoldDB" id="A0A563VSK0"/>
<name>A0A563VSK0_9CYAN</name>
<keyword evidence="2" id="KW-1185">Reference proteome</keyword>
<dbReference type="EMBL" id="CAACVJ010000185">
    <property type="protein sequence ID" value="VEP14444.1"/>
    <property type="molecule type" value="Genomic_DNA"/>
</dbReference>
<dbReference type="Proteomes" id="UP000320055">
    <property type="component" value="Unassembled WGS sequence"/>
</dbReference>
<proteinExistence type="predicted"/>
<sequence length="50" mass="5913">MKVLHSKTFFYEFNFVLFLTNTAIKKILKLRCFFLGILPRASVVDINHHT</sequence>
<evidence type="ECO:0000313" key="1">
    <source>
        <dbReference type="EMBL" id="VEP14444.1"/>
    </source>
</evidence>
<protein>
    <submittedName>
        <fullName evidence="1">Uncharacterized protein</fullName>
    </submittedName>
</protein>
<reference evidence="1 2" key="1">
    <citation type="submission" date="2019-01" db="EMBL/GenBank/DDBJ databases">
        <authorList>
            <person name="Brito A."/>
        </authorList>
    </citation>
    <scope>NUCLEOTIDE SEQUENCE [LARGE SCALE GENOMIC DNA]</scope>
    <source>
        <strain evidence="1">1</strain>
    </source>
</reference>
<accession>A0A563VSK0</accession>